<gene>
    <name evidence="3" type="ORF">QWJ08_08075</name>
</gene>
<proteinExistence type="predicted"/>
<organism evidence="3 4">
    <name type="scientific">Vibrio agarivorans</name>
    <dbReference type="NCBI Taxonomy" id="153622"/>
    <lineage>
        <taxon>Bacteria</taxon>
        <taxon>Pseudomonadati</taxon>
        <taxon>Pseudomonadota</taxon>
        <taxon>Gammaproteobacteria</taxon>
        <taxon>Vibrionales</taxon>
        <taxon>Vibrionaceae</taxon>
        <taxon>Vibrio</taxon>
    </lineage>
</organism>
<evidence type="ECO:0000256" key="1">
    <source>
        <dbReference type="ARBA" id="ARBA00011738"/>
    </source>
</evidence>
<feature type="domain" description="Stress-response A/B barrel" evidence="2">
    <location>
        <begin position="2"/>
        <end position="96"/>
    </location>
</feature>
<evidence type="ECO:0000313" key="3">
    <source>
        <dbReference type="EMBL" id="MDN2481350.1"/>
    </source>
</evidence>
<sequence>MIKRILMLKFKADADQQAISDILSKMESLPSKIDGITSVDSGVDQSPEGMNKGFTHIVQLIFVGKDSHERYLPHPEHEVIKQLCMPILEDMLIFDYAV</sequence>
<dbReference type="SUPFAM" id="SSF54909">
    <property type="entry name" value="Dimeric alpha+beta barrel"/>
    <property type="match status" value="1"/>
</dbReference>
<reference evidence="3" key="1">
    <citation type="submission" date="2024-05" db="EMBL/GenBank/DDBJ databases">
        <title>Genome Sequences of Four Agar- Degrading Marine Bacteria.</title>
        <authorList>
            <person name="Phillips E.K."/>
            <person name="Shaffer J.C."/>
            <person name="Henson M.W."/>
            <person name="Temperton B."/>
            <person name="Thrash C.J."/>
            <person name="Martin M.O."/>
        </authorList>
    </citation>
    <scope>NUCLEOTIDE SEQUENCE</scope>
    <source>
        <strain evidence="3">EKP203</strain>
    </source>
</reference>
<dbReference type="PANTHER" id="PTHR33178">
    <property type="match status" value="1"/>
</dbReference>
<name>A0ABT7XZZ8_9VIBR</name>
<dbReference type="InterPro" id="IPR011008">
    <property type="entry name" value="Dimeric_a/b-barrel"/>
</dbReference>
<comment type="caution">
    <text evidence="3">The sequence shown here is derived from an EMBL/GenBank/DDBJ whole genome shotgun (WGS) entry which is preliminary data.</text>
</comment>
<dbReference type="RefSeq" id="WP_289961470.1">
    <property type="nucleotide sequence ID" value="NZ_JAUEOZ010000001.1"/>
</dbReference>
<dbReference type="PANTHER" id="PTHR33178:SF10">
    <property type="entry name" value="STRESS-RESPONSE A_B BARREL DOMAIN-CONTAINING PROTEIN"/>
    <property type="match status" value="1"/>
</dbReference>
<dbReference type="InterPro" id="IPR044662">
    <property type="entry name" value="HS1/DABB1-like"/>
</dbReference>
<evidence type="ECO:0000313" key="4">
    <source>
        <dbReference type="Proteomes" id="UP001169719"/>
    </source>
</evidence>
<protein>
    <submittedName>
        <fullName evidence="3">Dabb family protein</fullName>
    </submittedName>
</protein>
<accession>A0ABT7XZZ8</accession>
<keyword evidence="4" id="KW-1185">Reference proteome</keyword>
<dbReference type="EMBL" id="JAUEOZ010000001">
    <property type="protein sequence ID" value="MDN2481350.1"/>
    <property type="molecule type" value="Genomic_DNA"/>
</dbReference>
<dbReference type="Proteomes" id="UP001169719">
    <property type="component" value="Unassembled WGS sequence"/>
</dbReference>
<dbReference type="InterPro" id="IPR013097">
    <property type="entry name" value="Dabb"/>
</dbReference>
<dbReference type="SMART" id="SM00886">
    <property type="entry name" value="Dabb"/>
    <property type="match status" value="1"/>
</dbReference>
<evidence type="ECO:0000259" key="2">
    <source>
        <dbReference type="PROSITE" id="PS51502"/>
    </source>
</evidence>
<comment type="subunit">
    <text evidence="1">Homodimer.</text>
</comment>
<dbReference type="Pfam" id="PF07876">
    <property type="entry name" value="Dabb"/>
    <property type="match status" value="1"/>
</dbReference>
<dbReference type="PROSITE" id="PS51502">
    <property type="entry name" value="S_R_A_B_BARREL"/>
    <property type="match status" value="1"/>
</dbReference>
<dbReference type="Gene3D" id="3.30.70.100">
    <property type="match status" value="1"/>
</dbReference>